<dbReference type="EMBL" id="MIGC01000673">
    <property type="protein sequence ID" value="PHJ24459.1"/>
    <property type="molecule type" value="Genomic_DNA"/>
</dbReference>
<dbReference type="GO" id="GO:0060271">
    <property type="term" value="P:cilium assembly"/>
    <property type="evidence" value="ECO:0007669"/>
    <property type="project" value="TreeGrafter"/>
</dbReference>
<keyword evidence="2" id="KW-1185">Reference proteome</keyword>
<dbReference type="PANTHER" id="PTHR24274:SF1">
    <property type="entry name" value="CILIA- AND FLAGELLA-ASSOCIATED PROTEIN 161"/>
    <property type="match status" value="1"/>
</dbReference>
<dbReference type="Gene3D" id="2.80.10.50">
    <property type="match status" value="1"/>
</dbReference>
<dbReference type="VEuPathDB" id="ToxoDB:CSUI_001686"/>
<dbReference type="RefSeq" id="XP_067926132.1">
    <property type="nucleotide sequence ID" value="XM_068061891.1"/>
</dbReference>
<dbReference type="GO" id="GO:0031514">
    <property type="term" value="C:motile cilium"/>
    <property type="evidence" value="ECO:0007669"/>
    <property type="project" value="TreeGrafter"/>
</dbReference>
<dbReference type="Pfam" id="PF24569">
    <property type="entry name" value="CFAP161"/>
    <property type="match status" value="1"/>
</dbReference>
<sequence length="142" mass="15934">MNPQLSKTCALENGSHERYLHSEILSPFACAKFSRCQQVLFVPTTSGTTLWKIIHVDPRIRFETEGSPIPANASVVIKHVQTDHMLASSKTASYSNDFGVEFEVHCKSYLTPNKTQNLIAESFGRTTSDVDMKQQRRRISGC</sequence>
<dbReference type="InterPro" id="IPR055325">
    <property type="entry name" value="CF161"/>
</dbReference>
<protein>
    <submittedName>
        <fullName evidence="1">Ef hand family protein</fullName>
    </submittedName>
</protein>
<dbReference type="SUPFAM" id="SSF82109">
    <property type="entry name" value="MIR domain"/>
    <property type="match status" value="1"/>
</dbReference>
<dbReference type="PANTHER" id="PTHR24274">
    <property type="entry name" value="CILIA- AND FLAGELLA-ASSOCIATED PROTEIN 161"/>
    <property type="match status" value="1"/>
</dbReference>
<dbReference type="AlphaFoldDB" id="A0A2C6L9J8"/>
<gene>
    <name evidence="1" type="ORF">CSUI_001686</name>
</gene>
<comment type="caution">
    <text evidence="1">The sequence shown here is derived from an EMBL/GenBank/DDBJ whole genome shotgun (WGS) entry which is preliminary data.</text>
</comment>
<accession>A0A2C6L9J8</accession>
<reference evidence="1 2" key="1">
    <citation type="journal article" date="2017" name="Int. J. Parasitol.">
        <title>The genome of the protozoan parasite Cystoisospora suis and a reverse vaccinology approach to identify vaccine candidates.</title>
        <authorList>
            <person name="Palmieri N."/>
            <person name="Shrestha A."/>
            <person name="Ruttkowski B."/>
            <person name="Beck T."/>
            <person name="Vogl C."/>
            <person name="Tomley F."/>
            <person name="Blake D.P."/>
            <person name="Joachim A."/>
        </authorList>
    </citation>
    <scope>NUCLEOTIDE SEQUENCE [LARGE SCALE GENOMIC DNA]</scope>
    <source>
        <strain evidence="1 2">Wien I</strain>
    </source>
</reference>
<organism evidence="1 2">
    <name type="scientific">Cystoisospora suis</name>
    <dbReference type="NCBI Taxonomy" id="483139"/>
    <lineage>
        <taxon>Eukaryota</taxon>
        <taxon>Sar</taxon>
        <taxon>Alveolata</taxon>
        <taxon>Apicomplexa</taxon>
        <taxon>Conoidasida</taxon>
        <taxon>Coccidia</taxon>
        <taxon>Eucoccidiorida</taxon>
        <taxon>Eimeriorina</taxon>
        <taxon>Sarcocystidae</taxon>
        <taxon>Cystoisospora</taxon>
    </lineage>
</organism>
<dbReference type="Proteomes" id="UP000221165">
    <property type="component" value="Unassembled WGS sequence"/>
</dbReference>
<dbReference type="InterPro" id="IPR036300">
    <property type="entry name" value="MIR_dom_sf"/>
</dbReference>
<name>A0A2C6L9J8_9APIC</name>
<dbReference type="GeneID" id="94425102"/>
<evidence type="ECO:0000313" key="1">
    <source>
        <dbReference type="EMBL" id="PHJ24459.1"/>
    </source>
</evidence>
<dbReference type="OrthoDB" id="444540at2759"/>
<proteinExistence type="predicted"/>
<evidence type="ECO:0000313" key="2">
    <source>
        <dbReference type="Proteomes" id="UP000221165"/>
    </source>
</evidence>